<comment type="similarity">
    <text evidence="1 12">Belongs to the DNA repair enzymes AP/ExoA family.</text>
</comment>
<dbReference type="RefSeq" id="XP_029742829.1">
    <property type="nucleotide sequence ID" value="XM_029881443.1"/>
</dbReference>
<feature type="compositionally biased region" description="Polar residues" evidence="13">
    <location>
        <begin position="444"/>
        <end position="453"/>
    </location>
</feature>
<sequence>MRITVWNINGLRTLKGYQPWYKLPDWEACLEHLGADIACFQETKMTRKQLTEPMCILPSYNAFFNFHPTKGYSGTVTYVKKSVSIPLKAEQGITGRLPVTNVSTNPSIPNEPIGCIPADTRDDAEPQIWNALDEEGRCVVLDLGLFVLFNVYCPNETGPERLDYKMTYYQGLAERAHRLIQAGRQVMIVGDMNIIRDPIDHCDPEQSMKEHGWDHFHQHPARSWFQTFLAPQGKFHDVGRMYHSQRKKMFTCWNTLIDARPANYGVRLDYTLVTEGLLPWIKGADIQPDVYGSDHCPIYIDFYDEREIDGKVVKLADLMHGGVDRLPPALAACHYDEFSGKQRKLASFFGTSRKPAPVGKSPSPVANFFADQGRSSVAITGSNVIISNEACITGGPDVGTNLSLSSTTEMESEGSSLADALFSLHSQQEGLNIEGEAPRPNATVVGTTPSNLAVGSAPSAPESVHPTAASTPSPTKNAPSQPSPIGRRGAAPLKRATSATKGKDLSKAKNGASLRGQTSLQSFFAKPKSTPPTPSIEPAKVIDLSQETYDPTAAASAVEEAVKNADGTIASSAHNTYDSAAPFDDTEDAISDFHETANASPTSQRTAQPSEQSAADRVGASLAWGAIFSPAPAPLCRNHSEACRAWTVNKPGPNHGRKFWLCNRPVGPGYEKSGRAKGDVNPEYRCNFFVWDSDLRSKKGKAGEGAGGEGKFFAEVGRERGRKGGRVGEQVDGEELGGPWGPHKRIKTGDAS</sequence>
<dbReference type="GeneID" id="40723737"/>
<keyword evidence="3 11" id="KW-0863">Zinc-finger</keyword>
<dbReference type="AlphaFoldDB" id="A0A4U7L0U0"/>
<dbReference type="Pfam" id="PF06839">
    <property type="entry name" value="Zn_ribbon_GRF"/>
    <property type="match status" value="1"/>
</dbReference>
<dbReference type="PROSITE" id="PS51999">
    <property type="entry name" value="ZF_GRF"/>
    <property type="match status" value="1"/>
</dbReference>
<evidence type="ECO:0000256" key="2">
    <source>
        <dbReference type="ARBA" id="ARBA00022723"/>
    </source>
</evidence>
<comment type="cofactor">
    <cofactor evidence="9 12">
        <name>Mg(2+)</name>
        <dbReference type="ChEBI" id="CHEBI:18420"/>
    </cofactor>
    <cofactor evidence="9 12">
        <name>Mn(2+)</name>
        <dbReference type="ChEBI" id="CHEBI:29035"/>
    </cofactor>
    <text evidence="9 12">Probably binds two magnesium or manganese ions per subunit.</text>
</comment>
<dbReference type="InterPro" id="IPR004808">
    <property type="entry name" value="AP_endonuc_1"/>
</dbReference>
<feature type="binding site" evidence="9">
    <location>
        <position position="7"/>
    </location>
    <ligand>
        <name>Mg(2+)</name>
        <dbReference type="ChEBI" id="CHEBI:18420"/>
        <label>1</label>
    </ligand>
</feature>
<organism evidence="15 16">
    <name type="scientific">Sporisorium graminicola</name>
    <dbReference type="NCBI Taxonomy" id="280036"/>
    <lineage>
        <taxon>Eukaryota</taxon>
        <taxon>Fungi</taxon>
        <taxon>Dikarya</taxon>
        <taxon>Basidiomycota</taxon>
        <taxon>Ustilaginomycotina</taxon>
        <taxon>Ustilaginomycetes</taxon>
        <taxon>Ustilaginales</taxon>
        <taxon>Ustilaginaceae</taxon>
        <taxon>Sporisorium</taxon>
    </lineage>
</organism>
<dbReference type="KEGG" id="sgra:EX895_000842"/>
<feature type="site" description="Interaction with DNA substrate" evidence="10">
    <location>
        <position position="295"/>
    </location>
</feature>
<dbReference type="SUPFAM" id="SSF56219">
    <property type="entry name" value="DNase I-like"/>
    <property type="match status" value="1"/>
</dbReference>
<accession>A0A4U7L0U0</accession>
<dbReference type="CDD" id="cd09088">
    <property type="entry name" value="Ape2-like_AP-endo"/>
    <property type="match status" value="1"/>
</dbReference>
<evidence type="ECO:0000256" key="7">
    <source>
        <dbReference type="ARBA" id="ARBA00023242"/>
    </source>
</evidence>
<evidence type="ECO:0000256" key="1">
    <source>
        <dbReference type="ARBA" id="ARBA00007092"/>
    </source>
</evidence>
<gene>
    <name evidence="15" type="ORF">EX895_000842</name>
</gene>
<dbReference type="GO" id="GO:0003906">
    <property type="term" value="F:DNA-(apurinic or apyrimidinic site) endonuclease activity"/>
    <property type="evidence" value="ECO:0007669"/>
    <property type="project" value="TreeGrafter"/>
</dbReference>
<evidence type="ECO:0000256" key="3">
    <source>
        <dbReference type="ARBA" id="ARBA00022771"/>
    </source>
</evidence>
<dbReference type="GO" id="GO:0006284">
    <property type="term" value="P:base-excision repair"/>
    <property type="evidence" value="ECO:0007669"/>
    <property type="project" value="TreeGrafter"/>
</dbReference>
<evidence type="ECO:0000256" key="10">
    <source>
        <dbReference type="PIRSR" id="PIRSR604808-3"/>
    </source>
</evidence>
<dbReference type="Gene3D" id="3.60.10.10">
    <property type="entry name" value="Endonuclease/exonuclease/phosphatase"/>
    <property type="match status" value="1"/>
</dbReference>
<evidence type="ECO:0000256" key="13">
    <source>
        <dbReference type="SAM" id="MobiDB-lite"/>
    </source>
</evidence>
<feature type="site" description="Transition state stabilizer" evidence="10">
    <location>
        <position position="193"/>
    </location>
</feature>
<dbReference type="PANTHER" id="PTHR22748:SF4">
    <property type="entry name" value="DNA-(APURINIC OR APYRIMIDINIC SITE) ENDONUCLEASE 2"/>
    <property type="match status" value="1"/>
</dbReference>
<keyword evidence="7" id="KW-0539">Nucleus</keyword>
<evidence type="ECO:0000256" key="11">
    <source>
        <dbReference type="PROSITE-ProRule" id="PRU01343"/>
    </source>
</evidence>
<feature type="binding site" evidence="9">
    <location>
        <position position="193"/>
    </location>
    <ligand>
        <name>Mg(2+)</name>
        <dbReference type="ChEBI" id="CHEBI:18420"/>
        <label>1</label>
    </ligand>
</feature>
<evidence type="ECO:0000256" key="8">
    <source>
        <dbReference type="PIRSR" id="PIRSR604808-1"/>
    </source>
</evidence>
<keyword evidence="5" id="KW-0862">Zinc</keyword>
<feature type="active site" evidence="8">
    <location>
        <position position="152"/>
    </location>
</feature>
<dbReference type="NCBIfam" id="TIGR00633">
    <property type="entry name" value="xth"/>
    <property type="match status" value="1"/>
</dbReference>
<dbReference type="OrthoDB" id="391817at2759"/>
<dbReference type="GO" id="GO:0008270">
    <property type="term" value="F:zinc ion binding"/>
    <property type="evidence" value="ECO:0007669"/>
    <property type="project" value="UniProtKB-KW"/>
</dbReference>
<evidence type="ECO:0000256" key="6">
    <source>
        <dbReference type="ARBA" id="ARBA00022842"/>
    </source>
</evidence>
<keyword evidence="2 9" id="KW-0479">Metal-binding</keyword>
<feature type="compositionally biased region" description="Polar residues" evidence="13">
    <location>
        <begin position="468"/>
        <end position="480"/>
    </location>
</feature>
<feature type="active site" description="Proton donor/acceptor" evidence="8">
    <location>
        <position position="191"/>
    </location>
</feature>
<dbReference type="PROSITE" id="PS51435">
    <property type="entry name" value="AP_NUCLEASE_F1_4"/>
    <property type="match status" value="1"/>
</dbReference>
<feature type="active site" description="Proton acceptor" evidence="8">
    <location>
        <position position="295"/>
    </location>
</feature>
<evidence type="ECO:0000256" key="12">
    <source>
        <dbReference type="RuleBase" id="RU362131"/>
    </source>
</evidence>
<keyword evidence="6 9" id="KW-0460">Magnesium</keyword>
<evidence type="ECO:0000259" key="14">
    <source>
        <dbReference type="PROSITE" id="PS51999"/>
    </source>
</evidence>
<keyword evidence="9" id="KW-0464">Manganese</keyword>
<protein>
    <recommendedName>
        <fullName evidence="12">DNA-(apurinic or apyrimidinic site) endonuclease</fullName>
        <ecNumber evidence="12">3.1.-.-</ecNumber>
    </recommendedName>
</protein>
<keyword evidence="12" id="KW-0234">DNA repair</keyword>
<evidence type="ECO:0000256" key="4">
    <source>
        <dbReference type="ARBA" id="ARBA00022801"/>
    </source>
</evidence>
<name>A0A4U7L0U0_9BASI</name>
<feature type="binding site" evidence="9">
    <location>
        <position position="191"/>
    </location>
    <ligand>
        <name>Mg(2+)</name>
        <dbReference type="ChEBI" id="CHEBI:18420"/>
        <label>1</label>
    </ligand>
</feature>
<feature type="binding site" evidence="9">
    <location>
        <position position="42"/>
    </location>
    <ligand>
        <name>Mg(2+)</name>
        <dbReference type="ChEBI" id="CHEBI:18420"/>
        <label>1</label>
    </ligand>
</feature>
<dbReference type="GO" id="GO:0008081">
    <property type="term" value="F:phosphoric diester hydrolase activity"/>
    <property type="evidence" value="ECO:0007669"/>
    <property type="project" value="TreeGrafter"/>
</dbReference>
<dbReference type="InterPro" id="IPR010666">
    <property type="entry name" value="Znf_GRF"/>
</dbReference>
<keyword evidence="12" id="KW-0227">DNA damage</keyword>
<dbReference type="PANTHER" id="PTHR22748">
    <property type="entry name" value="AP ENDONUCLEASE"/>
    <property type="match status" value="1"/>
</dbReference>
<feature type="binding site" evidence="9">
    <location>
        <position position="294"/>
    </location>
    <ligand>
        <name>Mg(2+)</name>
        <dbReference type="ChEBI" id="CHEBI:18420"/>
        <label>1</label>
    </ligand>
</feature>
<feature type="domain" description="GRF-type" evidence="14">
    <location>
        <begin position="636"/>
        <end position="695"/>
    </location>
</feature>
<dbReference type="GO" id="GO:0008311">
    <property type="term" value="F:double-stranded DNA 3'-5' DNA exonuclease activity"/>
    <property type="evidence" value="ECO:0007669"/>
    <property type="project" value="TreeGrafter"/>
</dbReference>
<proteinExistence type="inferred from homology"/>
<dbReference type="EMBL" id="SRRM01000002">
    <property type="protein sequence ID" value="TKY90844.1"/>
    <property type="molecule type" value="Genomic_DNA"/>
</dbReference>
<dbReference type="FunFam" id="3.60.10.10:FF:000079">
    <property type="entry name" value="DNA-(apurinic or apyrimidinic site) lyase"/>
    <property type="match status" value="1"/>
</dbReference>
<evidence type="ECO:0000313" key="16">
    <source>
        <dbReference type="Proteomes" id="UP000306050"/>
    </source>
</evidence>
<feature type="region of interest" description="Disordered" evidence="13">
    <location>
        <begin position="434"/>
        <end position="518"/>
    </location>
</feature>
<evidence type="ECO:0000313" key="15">
    <source>
        <dbReference type="EMBL" id="TKY90844.1"/>
    </source>
</evidence>
<dbReference type="Proteomes" id="UP000306050">
    <property type="component" value="Chromosome SGRAM_1"/>
</dbReference>
<dbReference type="GO" id="GO:0005634">
    <property type="term" value="C:nucleus"/>
    <property type="evidence" value="ECO:0007669"/>
    <property type="project" value="TreeGrafter"/>
</dbReference>
<reference evidence="15 16" key="1">
    <citation type="submission" date="2019-05" db="EMBL/GenBank/DDBJ databases">
        <title>Sporisorium graminicola CBS 10092 draft sequencing and annotation.</title>
        <authorList>
            <person name="Solano-Gonzalez S."/>
            <person name="Caddick M.X."/>
            <person name="Darby A."/>
        </authorList>
    </citation>
    <scope>NUCLEOTIDE SEQUENCE [LARGE SCALE GENOMIC DNA]</scope>
    <source>
        <strain evidence="15 16">CBS 10092</strain>
    </source>
</reference>
<dbReference type="EC" id="3.1.-.-" evidence="12"/>
<evidence type="ECO:0000256" key="9">
    <source>
        <dbReference type="PIRSR" id="PIRSR604808-2"/>
    </source>
</evidence>
<dbReference type="Pfam" id="PF03372">
    <property type="entry name" value="Exo_endo_phos"/>
    <property type="match status" value="1"/>
</dbReference>
<keyword evidence="4" id="KW-0378">Hydrolase</keyword>
<evidence type="ECO:0000256" key="5">
    <source>
        <dbReference type="ARBA" id="ARBA00022833"/>
    </source>
</evidence>
<feature type="binding site" evidence="9">
    <location>
        <position position="295"/>
    </location>
    <ligand>
        <name>Mg(2+)</name>
        <dbReference type="ChEBI" id="CHEBI:18420"/>
        <label>1</label>
    </ligand>
</feature>
<feature type="site" description="Important for catalytic activity" evidence="10">
    <location>
        <position position="269"/>
    </location>
</feature>
<keyword evidence="16" id="KW-1185">Reference proteome</keyword>
<comment type="caution">
    <text evidence="15">The sequence shown here is derived from an EMBL/GenBank/DDBJ whole genome shotgun (WGS) entry which is preliminary data.</text>
</comment>
<feature type="region of interest" description="Disordered" evidence="13">
    <location>
        <begin position="699"/>
        <end position="752"/>
    </location>
</feature>
<dbReference type="InterPro" id="IPR005135">
    <property type="entry name" value="Endo/exonuclease/phosphatase"/>
</dbReference>
<dbReference type="InterPro" id="IPR036691">
    <property type="entry name" value="Endo/exonu/phosph_ase_sf"/>
</dbReference>